<dbReference type="AlphaFoldDB" id="T1AJI6"/>
<dbReference type="Gene3D" id="3.40.50.10180">
    <property type="entry name" value="Glycerate kinase, MOFRL-like N-terminal domain"/>
    <property type="match status" value="1"/>
</dbReference>
<dbReference type="SUPFAM" id="SSF82544">
    <property type="entry name" value="GckA/TtuD-like"/>
    <property type="match status" value="1"/>
</dbReference>
<dbReference type="InterPro" id="IPR007835">
    <property type="entry name" value="MOFRL"/>
</dbReference>
<dbReference type="EMBL" id="AUZZ01007550">
    <property type="protein sequence ID" value="EQD42135.1"/>
    <property type="molecule type" value="Genomic_DNA"/>
</dbReference>
<dbReference type="Pfam" id="PF13660">
    <property type="entry name" value="DUF4147"/>
    <property type="match status" value="1"/>
</dbReference>
<dbReference type="Gene3D" id="3.40.1480.10">
    <property type="entry name" value="MOFRL domain"/>
    <property type="match status" value="1"/>
</dbReference>
<proteinExistence type="predicted"/>
<evidence type="ECO:0000259" key="2">
    <source>
        <dbReference type="Pfam" id="PF13660"/>
    </source>
</evidence>
<dbReference type="InterPro" id="IPR025286">
    <property type="entry name" value="MOFRL_assoc_dom"/>
</dbReference>
<reference evidence="3" key="2">
    <citation type="journal article" date="2014" name="ISME J.">
        <title>Microbial stratification in low pH oxic and suboxic macroscopic growths along an acid mine drainage.</title>
        <authorList>
            <person name="Mendez-Garcia C."/>
            <person name="Mesa V."/>
            <person name="Sprenger R.R."/>
            <person name="Richter M."/>
            <person name="Diez M.S."/>
            <person name="Solano J."/>
            <person name="Bargiela R."/>
            <person name="Golyshina O.V."/>
            <person name="Manteca A."/>
            <person name="Ramos J.L."/>
            <person name="Gallego J.R."/>
            <person name="Llorente I."/>
            <person name="Martins Dos Santos V.A."/>
            <person name="Jensen O.N."/>
            <person name="Pelaez A.I."/>
            <person name="Sanchez J."/>
            <person name="Ferrer M."/>
        </authorList>
    </citation>
    <scope>NUCLEOTIDE SEQUENCE</scope>
</reference>
<dbReference type="InterPro" id="IPR037035">
    <property type="entry name" value="GK-like_C_sf"/>
</dbReference>
<dbReference type="PANTHER" id="PTHR12227">
    <property type="entry name" value="GLYCERATE KINASE"/>
    <property type="match status" value="1"/>
</dbReference>
<keyword evidence="3" id="KW-0808">Transferase</keyword>
<organism evidence="3">
    <name type="scientific">mine drainage metagenome</name>
    <dbReference type="NCBI Taxonomy" id="410659"/>
    <lineage>
        <taxon>unclassified sequences</taxon>
        <taxon>metagenomes</taxon>
        <taxon>ecological metagenomes</taxon>
    </lineage>
</organism>
<dbReference type="GO" id="GO:0005737">
    <property type="term" value="C:cytoplasm"/>
    <property type="evidence" value="ECO:0007669"/>
    <property type="project" value="TreeGrafter"/>
</dbReference>
<keyword evidence="3" id="KW-0418">Kinase</keyword>
<protein>
    <submittedName>
        <fullName evidence="3">Glycerate kinase</fullName>
    </submittedName>
</protein>
<gene>
    <name evidence="3" type="ORF">B2A_10474</name>
</gene>
<dbReference type="GO" id="GO:0008887">
    <property type="term" value="F:glycerate kinase activity"/>
    <property type="evidence" value="ECO:0007669"/>
    <property type="project" value="InterPro"/>
</dbReference>
<accession>T1AJI6</accession>
<dbReference type="PANTHER" id="PTHR12227:SF0">
    <property type="entry name" value="GLYCERATE KINASE"/>
    <property type="match status" value="1"/>
</dbReference>
<evidence type="ECO:0000259" key="1">
    <source>
        <dbReference type="Pfam" id="PF05161"/>
    </source>
</evidence>
<dbReference type="Pfam" id="PF05161">
    <property type="entry name" value="MOFRL"/>
    <property type="match status" value="1"/>
</dbReference>
<evidence type="ECO:0000313" key="3">
    <source>
        <dbReference type="EMBL" id="EQD42135.1"/>
    </source>
</evidence>
<sequence>MPTSSGKGADAPNRRLKRDAIAIARAGVAGVDPYRAVARAIRRRGRTLEIGPYRLDLPSGSHLHVVGLGKAASAMADAALDRLGPGVSGIVATARGYPRPRHGIRCVWGSHPVPDRRSRAAGRALLDYVRAVPEPDRIIFLVSGGGSAIVEVPAPGIRLGEIARTTTLLLHTDAPIEEITTVRRHLSRIKGGGLARASPTAHQITLALSDVVGDRPEEIASGPTVPDPTRFSDALTVLDRHGLLGRVPSSIRRHLGAGARSERRGSAPAGGLARGPFHLVATNRQALEAAAREARRRGYRPWILSAGVTGETRDVARLMAAILTHPPPTAGREPRPWCLLSGGETTVSFSGSPPGRGGRNQEFALAAAEALEGTAGVGLLSVGTDGIDGPTDAAGGWADGETVRRARRSGVDLVDALRRHDAYPALRRLRDLVVWGPTGTNVMDLHIGMVRRVQR</sequence>
<feature type="domain" description="MOFRL" evidence="1">
    <location>
        <begin position="338"/>
        <end position="444"/>
    </location>
</feature>
<reference evidence="3" key="1">
    <citation type="submission" date="2013-08" db="EMBL/GenBank/DDBJ databases">
        <authorList>
            <person name="Mendez C."/>
            <person name="Richter M."/>
            <person name="Ferrer M."/>
            <person name="Sanchez J."/>
        </authorList>
    </citation>
    <scope>NUCLEOTIDE SEQUENCE</scope>
</reference>
<dbReference type="InterPro" id="IPR039760">
    <property type="entry name" value="MOFRL_protein"/>
</dbReference>
<dbReference type="InterPro" id="IPR038614">
    <property type="entry name" value="GK_N_sf"/>
</dbReference>
<comment type="caution">
    <text evidence="3">The sequence shown here is derived from an EMBL/GenBank/DDBJ whole genome shotgun (WGS) entry which is preliminary data.</text>
</comment>
<feature type="domain" description="MOFRL-associated" evidence="2">
    <location>
        <begin position="21"/>
        <end position="255"/>
    </location>
</feature>
<name>T1AJI6_9ZZZZ</name>